<dbReference type="RefSeq" id="WP_015530583.1">
    <property type="nucleotide sequence ID" value="NC_021016.1"/>
</dbReference>
<dbReference type="Proteomes" id="UP000008960">
    <property type="component" value="Chromosome"/>
</dbReference>
<evidence type="ECO:0000313" key="1">
    <source>
        <dbReference type="EMBL" id="CBL38747.1"/>
    </source>
</evidence>
<reference evidence="1 2" key="1">
    <citation type="submission" date="2010-03" db="EMBL/GenBank/DDBJ databases">
        <title>The genome sequence of Clostridiales sp. SSC/2.</title>
        <authorList>
            <consortium name="metaHIT consortium -- http://www.metahit.eu/"/>
            <person name="Pajon A."/>
            <person name="Turner K."/>
            <person name="Parkhill J."/>
            <person name="Duncan S."/>
            <person name="Flint H."/>
        </authorList>
    </citation>
    <scope>NUCLEOTIDE SEQUENCE [LARGE SCALE GENOMIC DNA]</scope>
    <source>
        <strain evidence="1 2">SSC/2</strain>
    </source>
</reference>
<dbReference type="EMBL" id="FP929061">
    <property type="protein sequence ID" value="CBL38747.1"/>
    <property type="molecule type" value="Genomic_DNA"/>
</dbReference>
<accession>D4N1K2</accession>
<dbReference type="AlphaFoldDB" id="D4N1K2"/>
<proteinExistence type="predicted"/>
<protein>
    <submittedName>
        <fullName evidence="1">Uncharacterized protein</fullName>
    </submittedName>
</protein>
<reference evidence="1 2" key="2">
    <citation type="submission" date="2010-03" db="EMBL/GenBank/DDBJ databases">
        <authorList>
            <person name="Pajon A."/>
        </authorList>
    </citation>
    <scope>NUCLEOTIDE SEQUENCE [LARGE SCALE GENOMIC DNA]</scope>
    <source>
        <strain evidence="1 2">SSC/2</strain>
    </source>
</reference>
<organism evidence="1 2">
    <name type="scientific">Anaerostipes hadrus</name>
    <dbReference type="NCBI Taxonomy" id="649756"/>
    <lineage>
        <taxon>Bacteria</taxon>
        <taxon>Bacillati</taxon>
        <taxon>Bacillota</taxon>
        <taxon>Clostridia</taxon>
        <taxon>Lachnospirales</taxon>
        <taxon>Lachnospiraceae</taxon>
        <taxon>Anaerostipes</taxon>
    </lineage>
</organism>
<name>D4N1K2_ANAHA</name>
<dbReference type="KEGG" id="bprl:CL2_18430"/>
<sequence>MNLEEAIIFANNMTKTKYHHGMVQMGNLNDDEANFYFEEAKSYKQLAKWLEELKDLREYKEKYRWHDLRKNPDDIPDVEHRKKEYFHVVQEGKETGPTILQYKKDFGFGFYNDFGNGQKFTEVDTNFTAPIVAWKEIEKFESEGENADTSRR</sequence>
<gene>
    <name evidence="1" type="ORF">CL2_18430</name>
</gene>
<evidence type="ECO:0000313" key="2">
    <source>
        <dbReference type="Proteomes" id="UP000008960"/>
    </source>
</evidence>